<feature type="region of interest" description="Disordered" evidence="2">
    <location>
        <begin position="132"/>
        <end position="151"/>
    </location>
</feature>
<protein>
    <submittedName>
        <fullName evidence="4">Amidase</fullName>
    </submittedName>
</protein>
<feature type="domain" description="Amidase" evidence="3">
    <location>
        <begin position="30"/>
        <end position="436"/>
    </location>
</feature>
<dbReference type="InterPro" id="IPR000120">
    <property type="entry name" value="Amidase"/>
</dbReference>
<dbReference type="AlphaFoldDB" id="A0A940MWW1"/>
<keyword evidence="5" id="KW-1185">Reference proteome</keyword>
<organism evidence="4 5">
    <name type="scientific">Roseomonas indoligenes</name>
    <dbReference type="NCBI Taxonomy" id="2820811"/>
    <lineage>
        <taxon>Bacteria</taxon>
        <taxon>Pseudomonadati</taxon>
        <taxon>Pseudomonadota</taxon>
        <taxon>Alphaproteobacteria</taxon>
        <taxon>Acetobacterales</taxon>
        <taxon>Roseomonadaceae</taxon>
        <taxon>Roseomonas</taxon>
    </lineage>
</organism>
<evidence type="ECO:0000259" key="3">
    <source>
        <dbReference type="Pfam" id="PF01425"/>
    </source>
</evidence>
<evidence type="ECO:0000313" key="4">
    <source>
        <dbReference type="EMBL" id="MBP0495723.1"/>
    </source>
</evidence>
<dbReference type="PANTHER" id="PTHR11895:SF7">
    <property type="entry name" value="GLUTAMYL-TRNA(GLN) AMIDOTRANSFERASE SUBUNIT A, MITOCHONDRIAL"/>
    <property type="match status" value="1"/>
</dbReference>
<evidence type="ECO:0000256" key="1">
    <source>
        <dbReference type="ARBA" id="ARBA00009199"/>
    </source>
</evidence>
<dbReference type="RefSeq" id="WP_209376519.1">
    <property type="nucleotide sequence ID" value="NZ_JAGIZA010000020.1"/>
</dbReference>
<reference evidence="4" key="1">
    <citation type="submission" date="2021-03" db="EMBL/GenBank/DDBJ databases">
        <authorList>
            <person name="So Y."/>
        </authorList>
    </citation>
    <scope>NUCLEOTIDE SEQUENCE</scope>
    <source>
        <strain evidence="4">SG15</strain>
    </source>
</reference>
<dbReference type="Gene3D" id="3.90.1300.10">
    <property type="entry name" value="Amidase signature (AS) domain"/>
    <property type="match status" value="1"/>
</dbReference>
<dbReference type="EMBL" id="JAGIZA010000020">
    <property type="protein sequence ID" value="MBP0495723.1"/>
    <property type="molecule type" value="Genomic_DNA"/>
</dbReference>
<dbReference type="SUPFAM" id="SSF75304">
    <property type="entry name" value="Amidase signature (AS) enzymes"/>
    <property type="match status" value="1"/>
</dbReference>
<accession>A0A940MWW1</accession>
<evidence type="ECO:0000313" key="5">
    <source>
        <dbReference type="Proteomes" id="UP000677537"/>
    </source>
</evidence>
<proteinExistence type="inferred from homology"/>
<sequence>MSDRGRPTPRPFFPASAGFAEGRSTPRAFLEGCLEELERWEPAVGAFTNTAVKEARRAADESAGRWKAGRPRSAIDGMPVGVKDIIDTDDMPTGNGSPLYDGYRPRFSAASAQALREAGAVILGKTVTTEFASTQPRGTRNPWDLARTPGGSSSGSAAAVAAGMASGALGTQVVGSIIRPSGFCGVHGFKPSFGGINRGGSLDFLSQSCTGPIAASLADAWILARAISAEVGGDPGHPGLGGPLLPPPPRAPRRLGLLRTAGWAVAGEGARAALEAAAAALGRAGVEVLRPETHGPLAALEAAVAGALPETQRMLAWEWRWPLNAFVARDREALSTSTRDRAEVARRITRDEYASLLQRRRHARALLAAVMTECDALIGITAPGAAPVGLGATGDPACAAAGSYLGGPVVALPLLWDEDLPLGLQLLGAAGADEELFAHAAWLERQLAVGAAGKS</sequence>
<dbReference type="PANTHER" id="PTHR11895">
    <property type="entry name" value="TRANSAMIDASE"/>
    <property type="match status" value="1"/>
</dbReference>
<gene>
    <name evidence="4" type="ORF">J5Y10_23265</name>
</gene>
<dbReference type="InterPro" id="IPR036928">
    <property type="entry name" value="AS_sf"/>
</dbReference>
<dbReference type="GO" id="GO:0003824">
    <property type="term" value="F:catalytic activity"/>
    <property type="evidence" value="ECO:0007669"/>
    <property type="project" value="InterPro"/>
</dbReference>
<name>A0A940MWW1_9PROT</name>
<dbReference type="InterPro" id="IPR023631">
    <property type="entry name" value="Amidase_dom"/>
</dbReference>
<evidence type="ECO:0000256" key="2">
    <source>
        <dbReference type="SAM" id="MobiDB-lite"/>
    </source>
</evidence>
<comment type="caution">
    <text evidence="4">The sequence shown here is derived from an EMBL/GenBank/DDBJ whole genome shotgun (WGS) entry which is preliminary data.</text>
</comment>
<dbReference type="Proteomes" id="UP000677537">
    <property type="component" value="Unassembled WGS sequence"/>
</dbReference>
<comment type="similarity">
    <text evidence="1">Belongs to the amidase family.</text>
</comment>
<dbReference type="Pfam" id="PF01425">
    <property type="entry name" value="Amidase"/>
    <property type="match status" value="1"/>
</dbReference>